<dbReference type="KEGG" id="dpte:113789426"/>
<evidence type="ECO:0000313" key="5">
    <source>
        <dbReference type="Proteomes" id="UP000515146"/>
    </source>
</evidence>
<organism evidence="5 6">
    <name type="scientific">Dermatophagoides pteronyssinus</name>
    <name type="common">European house dust mite</name>
    <dbReference type="NCBI Taxonomy" id="6956"/>
    <lineage>
        <taxon>Eukaryota</taxon>
        <taxon>Metazoa</taxon>
        <taxon>Ecdysozoa</taxon>
        <taxon>Arthropoda</taxon>
        <taxon>Chelicerata</taxon>
        <taxon>Arachnida</taxon>
        <taxon>Acari</taxon>
        <taxon>Acariformes</taxon>
        <taxon>Sarcoptiformes</taxon>
        <taxon>Astigmata</taxon>
        <taxon>Psoroptidia</taxon>
        <taxon>Analgoidea</taxon>
        <taxon>Pyroglyphidae</taxon>
        <taxon>Dermatophagoidinae</taxon>
        <taxon>Dermatophagoides</taxon>
    </lineage>
</organism>
<evidence type="ECO:0000313" key="6">
    <source>
        <dbReference type="RefSeq" id="XP_027194758.1"/>
    </source>
</evidence>
<dbReference type="RefSeq" id="XP_027194758.1">
    <property type="nucleotide sequence ID" value="XM_027338957.1"/>
</dbReference>
<protein>
    <recommendedName>
        <fullName evidence="3">Cytochrome c oxidase assembly factor 5</fullName>
    </recommendedName>
</protein>
<accession>A0A6P6XPN2</accession>
<dbReference type="Proteomes" id="UP000515146">
    <property type="component" value="Unplaced"/>
</dbReference>
<dbReference type="InParanoid" id="A0A6P6XPN2"/>
<comment type="similarity">
    <text evidence="2">Belongs to the PET191 family.</text>
</comment>
<keyword evidence="5" id="KW-1185">Reference proteome</keyword>
<comment type="function">
    <text evidence="1">Involved in an early step of the mitochondrial complex IV assembly process.</text>
</comment>
<dbReference type="GO" id="GO:0033617">
    <property type="term" value="P:mitochondrial respiratory chain complex IV assembly"/>
    <property type="evidence" value="ECO:0007669"/>
    <property type="project" value="TreeGrafter"/>
</dbReference>
<gene>
    <name evidence="6" type="primary">LOC113789426</name>
</gene>
<dbReference type="InterPro" id="IPR018793">
    <property type="entry name" value="Cyt_c_oxidase_assmbl_Pet191"/>
</dbReference>
<dbReference type="GO" id="GO:0005739">
    <property type="term" value="C:mitochondrion"/>
    <property type="evidence" value="ECO:0007669"/>
    <property type="project" value="TreeGrafter"/>
</dbReference>
<name>A0A6P6XPN2_DERPT</name>
<evidence type="ECO:0000256" key="1">
    <source>
        <dbReference type="ARBA" id="ARBA00003186"/>
    </source>
</evidence>
<evidence type="ECO:0000256" key="2">
    <source>
        <dbReference type="ARBA" id="ARBA00007785"/>
    </source>
</evidence>
<dbReference type="FunCoup" id="A0A6P6XPN2">
    <property type="interactions" value="347"/>
</dbReference>
<dbReference type="PANTHER" id="PTHR28627">
    <property type="entry name" value="CYTOCHROME C OXIDASE ASSEMBLY FACTOR 5"/>
    <property type="match status" value="1"/>
</dbReference>
<proteinExistence type="inferred from homology"/>
<dbReference type="OMA" id="KKTPKEC"/>
<keyword evidence="4" id="KW-1015">Disulfide bond</keyword>
<reference evidence="6" key="1">
    <citation type="submission" date="2025-08" db="UniProtKB">
        <authorList>
            <consortium name="RefSeq"/>
        </authorList>
    </citation>
    <scope>IDENTIFICATION</scope>
    <source>
        <strain evidence="6">Airmid</strain>
    </source>
</reference>
<dbReference type="Pfam" id="PF10203">
    <property type="entry name" value="Pet191_N"/>
    <property type="match status" value="1"/>
</dbReference>
<sequence length="100" mass="11709">MSTSTTVEPKERVYETIEDVKGDGTPCSAIREELKFCIRNTDCVKELRITPKECLKNKHPSVPEKCHRLAYLFFECKRSVLDTRTRFRGRKGYTDEYNSK</sequence>
<dbReference type="AlphaFoldDB" id="A0A6P6XPN2"/>
<dbReference type="OrthoDB" id="282149at2759"/>
<dbReference type="PANTHER" id="PTHR28627:SF1">
    <property type="entry name" value="CYTOCHROME C OXIDASE ASSEMBLY FACTOR 5"/>
    <property type="match status" value="1"/>
</dbReference>
<evidence type="ECO:0000256" key="3">
    <source>
        <dbReference type="ARBA" id="ARBA00021904"/>
    </source>
</evidence>
<evidence type="ECO:0000256" key="4">
    <source>
        <dbReference type="ARBA" id="ARBA00023157"/>
    </source>
</evidence>